<dbReference type="SUPFAM" id="SSF52172">
    <property type="entry name" value="CheY-like"/>
    <property type="match status" value="1"/>
</dbReference>
<dbReference type="InterPro" id="IPR011006">
    <property type="entry name" value="CheY-like_superfamily"/>
</dbReference>
<gene>
    <name evidence="4" type="ORF">DCC81_11820</name>
</gene>
<dbReference type="EMBL" id="QCYK01000002">
    <property type="protein sequence ID" value="PUZ24995.1"/>
    <property type="molecule type" value="Genomic_DNA"/>
</dbReference>
<dbReference type="AlphaFoldDB" id="A0A2T7BFD9"/>
<name>A0A2T7BFD9_9BACT</name>
<dbReference type="Pfam" id="PF04397">
    <property type="entry name" value="LytTR"/>
    <property type="match status" value="1"/>
</dbReference>
<evidence type="ECO:0000259" key="2">
    <source>
        <dbReference type="PROSITE" id="PS50110"/>
    </source>
</evidence>
<dbReference type="Pfam" id="PF00072">
    <property type="entry name" value="Response_reg"/>
    <property type="match status" value="1"/>
</dbReference>
<protein>
    <submittedName>
        <fullName evidence="4">DNA-binding response regulator</fullName>
    </submittedName>
</protein>
<dbReference type="SMART" id="SM00448">
    <property type="entry name" value="REC"/>
    <property type="match status" value="1"/>
</dbReference>
<reference evidence="4 5" key="1">
    <citation type="submission" date="2018-04" db="EMBL/GenBank/DDBJ databases">
        <title>Chitinophaga fuyangensis sp. nov., isolated from soil in a chemical factory.</title>
        <authorList>
            <person name="Chen K."/>
        </authorList>
    </citation>
    <scope>NUCLEOTIDE SEQUENCE [LARGE SCALE GENOMIC DNA]</scope>
    <source>
        <strain evidence="4 5">LY-1</strain>
    </source>
</reference>
<feature type="domain" description="HTH LytTR-type" evidence="3">
    <location>
        <begin position="137"/>
        <end position="236"/>
    </location>
</feature>
<proteinExistence type="predicted"/>
<sequence>MKCLVVDDEPLAIQLLQNYIQRVDSLVLARSCNNAVEALACLQHRQIDLLFLDIQMPKITGIELLKSLSYKPKVILTTAYRDYAVEAFDLDVVDYLLKPISFERFLRAVSKALGSQLSSPAADPDHQLLHSFNESYIYLREEKEMVKVLLKDIIYIESLRDYVRVKTMQGQIITYNKIGYLEKKLPEHKFIRVHRSYIIALEKVTTFTPALVKLENAISLPIGRNYKNATVKALNRFNILQSNG</sequence>
<dbReference type="RefSeq" id="WP_108686832.1">
    <property type="nucleotide sequence ID" value="NZ_QCYK01000002.1"/>
</dbReference>
<evidence type="ECO:0000256" key="1">
    <source>
        <dbReference type="PROSITE-ProRule" id="PRU00169"/>
    </source>
</evidence>
<dbReference type="SMART" id="SM00850">
    <property type="entry name" value="LytTR"/>
    <property type="match status" value="1"/>
</dbReference>
<keyword evidence="5" id="KW-1185">Reference proteome</keyword>
<keyword evidence="4" id="KW-0238">DNA-binding</keyword>
<feature type="modified residue" description="4-aspartylphosphate" evidence="1">
    <location>
        <position position="53"/>
    </location>
</feature>
<dbReference type="Proteomes" id="UP000244450">
    <property type="component" value="Unassembled WGS sequence"/>
</dbReference>
<evidence type="ECO:0000259" key="3">
    <source>
        <dbReference type="PROSITE" id="PS50930"/>
    </source>
</evidence>
<dbReference type="PROSITE" id="PS50930">
    <property type="entry name" value="HTH_LYTTR"/>
    <property type="match status" value="1"/>
</dbReference>
<accession>A0A2T7BFD9</accession>
<keyword evidence="1" id="KW-0597">Phosphoprotein</keyword>
<dbReference type="Gene3D" id="2.40.50.1020">
    <property type="entry name" value="LytTr DNA-binding domain"/>
    <property type="match status" value="1"/>
</dbReference>
<dbReference type="InterPro" id="IPR001789">
    <property type="entry name" value="Sig_transdc_resp-reg_receiver"/>
</dbReference>
<dbReference type="PANTHER" id="PTHR37299:SF1">
    <property type="entry name" value="STAGE 0 SPORULATION PROTEIN A HOMOLOG"/>
    <property type="match status" value="1"/>
</dbReference>
<dbReference type="GO" id="GO:0000156">
    <property type="term" value="F:phosphorelay response regulator activity"/>
    <property type="evidence" value="ECO:0007669"/>
    <property type="project" value="InterPro"/>
</dbReference>
<dbReference type="GO" id="GO:0003677">
    <property type="term" value="F:DNA binding"/>
    <property type="evidence" value="ECO:0007669"/>
    <property type="project" value="UniProtKB-KW"/>
</dbReference>
<evidence type="ECO:0000313" key="5">
    <source>
        <dbReference type="Proteomes" id="UP000244450"/>
    </source>
</evidence>
<dbReference type="PROSITE" id="PS50110">
    <property type="entry name" value="RESPONSE_REGULATORY"/>
    <property type="match status" value="1"/>
</dbReference>
<dbReference type="Gene3D" id="3.40.50.2300">
    <property type="match status" value="1"/>
</dbReference>
<dbReference type="PANTHER" id="PTHR37299">
    <property type="entry name" value="TRANSCRIPTIONAL REGULATOR-RELATED"/>
    <property type="match status" value="1"/>
</dbReference>
<dbReference type="InterPro" id="IPR007492">
    <property type="entry name" value="LytTR_DNA-bd_dom"/>
</dbReference>
<feature type="domain" description="Response regulatory" evidence="2">
    <location>
        <begin position="2"/>
        <end position="113"/>
    </location>
</feature>
<evidence type="ECO:0000313" key="4">
    <source>
        <dbReference type="EMBL" id="PUZ24995.1"/>
    </source>
</evidence>
<dbReference type="OrthoDB" id="9787344at2"/>
<comment type="caution">
    <text evidence="4">The sequence shown here is derived from an EMBL/GenBank/DDBJ whole genome shotgun (WGS) entry which is preliminary data.</text>
</comment>
<dbReference type="InterPro" id="IPR046947">
    <property type="entry name" value="LytR-like"/>
</dbReference>
<organism evidence="4 5">
    <name type="scientific">Chitinophaga parva</name>
    <dbReference type="NCBI Taxonomy" id="2169414"/>
    <lineage>
        <taxon>Bacteria</taxon>
        <taxon>Pseudomonadati</taxon>
        <taxon>Bacteroidota</taxon>
        <taxon>Chitinophagia</taxon>
        <taxon>Chitinophagales</taxon>
        <taxon>Chitinophagaceae</taxon>
        <taxon>Chitinophaga</taxon>
    </lineage>
</organism>